<feature type="coiled-coil region" evidence="1">
    <location>
        <begin position="12"/>
        <end position="82"/>
    </location>
</feature>
<organism evidence="3 4">
    <name type="scientific">Colocasia esculenta</name>
    <name type="common">Wild taro</name>
    <name type="synonym">Arum esculentum</name>
    <dbReference type="NCBI Taxonomy" id="4460"/>
    <lineage>
        <taxon>Eukaryota</taxon>
        <taxon>Viridiplantae</taxon>
        <taxon>Streptophyta</taxon>
        <taxon>Embryophyta</taxon>
        <taxon>Tracheophyta</taxon>
        <taxon>Spermatophyta</taxon>
        <taxon>Magnoliopsida</taxon>
        <taxon>Liliopsida</taxon>
        <taxon>Araceae</taxon>
        <taxon>Aroideae</taxon>
        <taxon>Colocasieae</taxon>
        <taxon>Colocasia</taxon>
    </lineage>
</organism>
<evidence type="ECO:0000313" key="4">
    <source>
        <dbReference type="Proteomes" id="UP000652761"/>
    </source>
</evidence>
<keyword evidence="1" id="KW-0175">Coiled coil</keyword>
<protein>
    <submittedName>
        <fullName evidence="3">Uncharacterized protein</fullName>
    </submittedName>
</protein>
<feature type="region of interest" description="Disordered" evidence="2">
    <location>
        <begin position="228"/>
        <end position="282"/>
    </location>
</feature>
<comment type="caution">
    <text evidence="3">The sequence shown here is derived from an EMBL/GenBank/DDBJ whole genome shotgun (WGS) entry which is preliminary data.</text>
</comment>
<sequence>MRSERDARDDLIDTLRTQLAGAEAQLAEAREALDALRAVRTTVEHTDMASASTSRGAPDLEVSSLQEQLAAAVARAEAAELNELQSALSQATLASAEVTRLTQQLSELHSQVSQRDADLPCDAAELWITLSVERRECEREHVQWVEERGHERSRWTEECSHWEEECSRLSEESERLTQQAVEACASLGVSERLLWEAKEQYHRGREHAMREGQASTYSSSYLVTSSQYRRNVQEERAAQGSTGSHVSMRPPALRSTADPREAESNRQHGLAESGGEIKEFPYVGEGGGGWKAVRIPCVEGSGGPCVEGRGRSIMRPKRSDP</sequence>
<dbReference type="Proteomes" id="UP000652761">
    <property type="component" value="Unassembled WGS sequence"/>
</dbReference>
<dbReference type="AlphaFoldDB" id="A0A843WGZ9"/>
<feature type="compositionally biased region" description="Basic and acidic residues" evidence="2">
    <location>
        <begin position="257"/>
        <end position="266"/>
    </location>
</feature>
<feature type="region of interest" description="Disordered" evidence="2">
    <location>
        <begin position="299"/>
        <end position="321"/>
    </location>
</feature>
<name>A0A843WGZ9_COLES</name>
<accession>A0A843WGZ9</accession>
<dbReference type="EMBL" id="NMUH01003518">
    <property type="protein sequence ID" value="MQM06008.1"/>
    <property type="molecule type" value="Genomic_DNA"/>
</dbReference>
<evidence type="ECO:0000256" key="1">
    <source>
        <dbReference type="SAM" id="Coils"/>
    </source>
</evidence>
<evidence type="ECO:0000256" key="2">
    <source>
        <dbReference type="SAM" id="MobiDB-lite"/>
    </source>
</evidence>
<gene>
    <name evidence="3" type="ORF">Taro_038826</name>
</gene>
<proteinExistence type="predicted"/>
<feature type="compositionally biased region" description="Basic residues" evidence="2">
    <location>
        <begin position="312"/>
        <end position="321"/>
    </location>
</feature>
<evidence type="ECO:0000313" key="3">
    <source>
        <dbReference type="EMBL" id="MQM06008.1"/>
    </source>
</evidence>
<reference evidence="3" key="1">
    <citation type="submission" date="2017-07" db="EMBL/GenBank/DDBJ databases">
        <title>Taro Niue Genome Assembly and Annotation.</title>
        <authorList>
            <person name="Atibalentja N."/>
            <person name="Keating K."/>
            <person name="Fields C.J."/>
        </authorList>
    </citation>
    <scope>NUCLEOTIDE SEQUENCE</scope>
    <source>
        <strain evidence="3">Niue_2</strain>
        <tissue evidence="3">Leaf</tissue>
    </source>
</reference>
<keyword evidence="4" id="KW-1185">Reference proteome</keyword>
<feature type="coiled-coil region" evidence="1">
    <location>
        <begin position="152"/>
        <end position="179"/>
    </location>
</feature>